<dbReference type="EMBL" id="AVOT02013410">
    <property type="protein sequence ID" value="MBW0496027.1"/>
    <property type="molecule type" value="Genomic_DNA"/>
</dbReference>
<evidence type="ECO:0000313" key="3">
    <source>
        <dbReference type="EMBL" id="MBW0496027.1"/>
    </source>
</evidence>
<feature type="region of interest" description="Disordered" evidence="1">
    <location>
        <begin position="128"/>
        <end position="147"/>
    </location>
</feature>
<gene>
    <name evidence="3" type="ORF">O181_035742</name>
</gene>
<feature type="compositionally biased region" description="Polar residues" evidence="1">
    <location>
        <begin position="220"/>
        <end position="232"/>
    </location>
</feature>
<sequence>MSFGWLPKTSHIHVFGCLTFFNKAKTDFKLKLESWESKGVFLGYAKGHNNYKVYNLETGKLQFSHDCVFLDKVMASNPSPRKEEFMSNLLLGGYQPPMFSSDASNYLAQDLESCTAIDLDTIFEKNTPRLLGSPVQDGSDYSSNSQEDFLSFQNSANLPVEAPSKSMSTTPEKLDVPNLPKGWVMNLVPDKAPKDISRNIVNGTRRTINAAVPSEGPPSHASSKGRSLENGN</sequence>
<accession>A0A9Q3D5S9</accession>
<proteinExistence type="predicted"/>
<feature type="domain" description="Retroviral polymerase SH3-like" evidence="2">
    <location>
        <begin position="28"/>
        <end position="75"/>
    </location>
</feature>
<dbReference type="OrthoDB" id="120564at2759"/>
<feature type="region of interest" description="Disordered" evidence="1">
    <location>
        <begin position="202"/>
        <end position="232"/>
    </location>
</feature>
<dbReference type="Pfam" id="PF25597">
    <property type="entry name" value="SH3_retrovirus"/>
    <property type="match status" value="1"/>
</dbReference>
<evidence type="ECO:0000259" key="2">
    <source>
        <dbReference type="Pfam" id="PF25597"/>
    </source>
</evidence>
<reference evidence="3" key="1">
    <citation type="submission" date="2021-03" db="EMBL/GenBank/DDBJ databases">
        <title>Draft genome sequence of rust myrtle Austropuccinia psidii MF-1, a brazilian biotype.</title>
        <authorList>
            <person name="Quecine M.C."/>
            <person name="Pachon D.M.R."/>
            <person name="Bonatelli M.L."/>
            <person name="Correr F.H."/>
            <person name="Franceschini L.M."/>
            <person name="Leite T.F."/>
            <person name="Margarido G.R.A."/>
            <person name="Almeida C.A."/>
            <person name="Ferrarezi J.A."/>
            <person name="Labate C.A."/>
        </authorList>
    </citation>
    <scope>NUCLEOTIDE SEQUENCE</scope>
    <source>
        <strain evidence="3">MF-1</strain>
    </source>
</reference>
<dbReference type="Proteomes" id="UP000765509">
    <property type="component" value="Unassembled WGS sequence"/>
</dbReference>
<dbReference type="AlphaFoldDB" id="A0A9Q3D5S9"/>
<protein>
    <recommendedName>
        <fullName evidence="2">Retroviral polymerase SH3-like domain-containing protein</fullName>
    </recommendedName>
</protein>
<evidence type="ECO:0000256" key="1">
    <source>
        <dbReference type="SAM" id="MobiDB-lite"/>
    </source>
</evidence>
<organism evidence="3 4">
    <name type="scientific">Austropuccinia psidii MF-1</name>
    <dbReference type="NCBI Taxonomy" id="1389203"/>
    <lineage>
        <taxon>Eukaryota</taxon>
        <taxon>Fungi</taxon>
        <taxon>Dikarya</taxon>
        <taxon>Basidiomycota</taxon>
        <taxon>Pucciniomycotina</taxon>
        <taxon>Pucciniomycetes</taxon>
        <taxon>Pucciniales</taxon>
        <taxon>Sphaerophragmiaceae</taxon>
        <taxon>Austropuccinia</taxon>
    </lineage>
</organism>
<name>A0A9Q3D5S9_9BASI</name>
<keyword evidence="4" id="KW-1185">Reference proteome</keyword>
<evidence type="ECO:0000313" key="4">
    <source>
        <dbReference type="Proteomes" id="UP000765509"/>
    </source>
</evidence>
<dbReference type="InterPro" id="IPR057670">
    <property type="entry name" value="SH3_retrovirus"/>
</dbReference>
<comment type="caution">
    <text evidence="3">The sequence shown here is derived from an EMBL/GenBank/DDBJ whole genome shotgun (WGS) entry which is preliminary data.</text>
</comment>